<dbReference type="PANTHER" id="PTHR31794">
    <property type="entry name" value="AUXIN EFFLUX TRANSPORTER FAMILY PROTEIN (EUROFUNG)"/>
    <property type="match status" value="1"/>
</dbReference>
<feature type="transmembrane region" description="Helical" evidence="6">
    <location>
        <begin position="337"/>
        <end position="359"/>
    </location>
</feature>
<feature type="transmembrane region" description="Helical" evidence="6">
    <location>
        <begin position="12"/>
        <end position="33"/>
    </location>
</feature>
<feature type="transmembrane region" description="Helical" evidence="6">
    <location>
        <begin position="268"/>
        <end position="284"/>
    </location>
</feature>
<feature type="region of interest" description="Disordered" evidence="5">
    <location>
        <begin position="199"/>
        <end position="234"/>
    </location>
</feature>
<sequence>MGVDVKQFGTTTLSALQASVTVLLILGYGYYLRRSDFVDRKTENGVSKLCVKIFLPCLLFSQIGPLATPENLESYWIVVVLSLAYQLISWLFGFIGVKLFGFPQWIVPCMIFNNATSLPLLLLQALGKIGTLKSLVGEGEEMSEVLARGKVYLLINALVSNLVRFAIGPYMLEAKEDNGEPFNPQLWLESTISEIPKSMPELPEWDDHTHGPSNPQPDYPNVQPYPSVENNETSPLLNKNKAKAVSKGVFRAAVVLAKKATSFMNPPMWGGVLAIISGLIPWLRHSLFDDSGALSAFEQSVENLGDLYTSLQTLILGSQLYSKAGHRPPVGAVAYLFLYRFFIVTGVSCGLVVASRKLLGDYIKKDPILDFMLILAPTGPSALSLAAIVSMSDASEETASVVAQTLLVSHIATPLISLTVSAALVVVQALHP</sequence>
<protein>
    <recommendedName>
        <fullName evidence="9">Auxin efflux carrier</fullName>
    </recommendedName>
</protein>
<evidence type="ECO:0000256" key="2">
    <source>
        <dbReference type="ARBA" id="ARBA00022692"/>
    </source>
</evidence>
<gene>
    <name evidence="7" type="ORF">FFLO_00128</name>
</gene>
<reference evidence="7" key="1">
    <citation type="submission" date="2020-04" db="EMBL/GenBank/DDBJ databases">
        <title>Analysis of mating type loci in Filobasidium floriforme.</title>
        <authorList>
            <person name="Nowrousian M."/>
        </authorList>
    </citation>
    <scope>NUCLEOTIDE SEQUENCE</scope>
    <source>
        <strain evidence="7">CBS 6242</strain>
    </source>
</reference>
<evidence type="ECO:0000256" key="4">
    <source>
        <dbReference type="ARBA" id="ARBA00023136"/>
    </source>
</evidence>
<keyword evidence="2 6" id="KW-0812">Transmembrane</keyword>
<keyword evidence="3 6" id="KW-1133">Transmembrane helix</keyword>
<dbReference type="AlphaFoldDB" id="A0A8K0JST8"/>
<feature type="transmembrane region" description="Helical" evidence="6">
    <location>
        <begin position="105"/>
        <end position="126"/>
    </location>
</feature>
<feature type="transmembrane region" description="Helical" evidence="6">
    <location>
        <begin position="75"/>
        <end position="93"/>
    </location>
</feature>
<dbReference type="GO" id="GO:0055085">
    <property type="term" value="P:transmembrane transport"/>
    <property type="evidence" value="ECO:0007669"/>
    <property type="project" value="InterPro"/>
</dbReference>
<evidence type="ECO:0000256" key="6">
    <source>
        <dbReference type="SAM" id="Phobius"/>
    </source>
</evidence>
<dbReference type="Pfam" id="PF03547">
    <property type="entry name" value="Mem_trans"/>
    <property type="match status" value="1"/>
</dbReference>
<evidence type="ECO:0000313" key="8">
    <source>
        <dbReference type="Proteomes" id="UP000812966"/>
    </source>
</evidence>
<evidence type="ECO:0000256" key="3">
    <source>
        <dbReference type="ARBA" id="ARBA00022989"/>
    </source>
</evidence>
<organism evidence="7 8">
    <name type="scientific">Filobasidium floriforme</name>
    <dbReference type="NCBI Taxonomy" id="5210"/>
    <lineage>
        <taxon>Eukaryota</taxon>
        <taxon>Fungi</taxon>
        <taxon>Dikarya</taxon>
        <taxon>Basidiomycota</taxon>
        <taxon>Agaricomycotina</taxon>
        <taxon>Tremellomycetes</taxon>
        <taxon>Filobasidiales</taxon>
        <taxon>Filobasidiaceae</taxon>
        <taxon>Filobasidium</taxon>
    </lineage>
</organism>
<dbReference type="InterPro" id="IPR004776">
    <property type="entry name" value="Mem_transp_PIN-like"/>
</dbReference>
<accession>A0A8K0JST8</accession>
<feature type="transmembrane region" description="Helical" evidence="6">
    <location>
        <begin position="371"/>
        <end position="391"/>
    </location>
</feature>
<dbReference type="PANTHER" id="PTHR31794:SF4">
    <property type="entry name" value="AUXIN EFFLUX TRANSPORTER FAMILY PROTEIN (EUROFUNG)"/>
    <property type="match status" value="1"/>
</dbReference>
<comment type="caution">
    <text evidence="7">The sequence shown here is derived from an EMBL/GenBank/DDBJ whole genome shotgun (WGS) entry which is preliminary data.</text>
</comment>
<feature type="transmembrane region" description="Helical" evidence="6">
    <location>
        <begin position="411"/>
        <end position="430"/>
    </location>
</feature>
<proteinExistence type="predicted"/>
<dbReference type="GO" id="GO:0016020">
    <property type="term" value="C:membrane"/>
    <property type="evidence" value="ECO:0007669"/>
    <property type="project" value="UniProtKB-SubCell"/>
</dbReference>
<evidence type="ECO:0000256" key="1">
    <source>
        <dbReference type="ARBA" id="ARBA00004141"/>
    </source>
</evidence>
<keyword evidence="4 6" id="KW-0472">Membrane</keyword>
<evidence type="ECO:0000313" key="7">
    <source>
        <dbReference type="EMBL" id="KAG7580157.1"/>
    </source>
</evidence>
<dbReference type="EMBL" id="JABELV010000001">
    <property type="protein sequence ID" value="KAG7580157.1"/>
    <property type="molecule type" value="Genomic_DNA"/>
</dbReference>
<name>A0A8K0JST8_9TREE</name>
<dbReference type="GO" id="GO:0005783">
    <property type="term" value="C:endoplasmic reticulum"/>
    <property type="evidence" value="ECO:0007669"/>
    <property type="project" value="TreeGrafter"/>
</dbReference>
<comment type="subcellular location">
    <subcellularLocation>
        <location evidence="1">Membrane</location>
        <topology evidence="1">Multi-pass membrane protein</topology>
    </subcellularLocation>
</comment>
<evidence type="ECO:0008006" key="9">
    <source>
        <dbReference type="Google" id="ProtNLM"/>
    </source>
</evidence>
<keyword evidence="8" id="KW-1185">Reference proteome</keyword>
<evidence type="ECO:0000256" key="5">
    <source>
        <dbReference type="SAM" id="MobiDB-lite"/>
    </source>
</evidence>
<dbReference type="Proteomes" id="UP000812966">
    <property type="component" value="Unassembled WGS sequence"/>
</dbReference>